<feature type="chain" id="PRO_5021808815" evidence="5">
    <location>
        <begin position="28"/>
        <end position="387"/>
    </location>
</feature>
<organism evidence="6 7">
    <name type="scientific">Rohdeia mirabilis</name>
    <dbReference type="NCBI Taxonomy" id="2528008"/>
    <lineage>
        <taxon>Bacteria</taxon>
        <taxon>Pseudomonadati</taxon>
        <taxon>Planctomycetota</taxon>
        <taxon>Planctomycetia</taxon>
        <taxon>Planctomycetia incertae sedis</taxon>
        <taxon>Rohdeia</taxon>
    </lineage>
</organism>
<keyword evidence="7" id="KW-1185">Reference proteome</keyword>
<evidence type="ECO:0000256" key="2">
    <source>
        <dbReference type="ARBA" id="ARBA00022963"/>
    </source>
</evidence>
<keyword evidence="2" id="KW-0442">Lipid degradation</keyword>
<feature type="compositionally biased region" description="Low complexity" evidence="4">
    <location>
        <begin position="40"/>
        <end position="51"/>
    </location>
</feature>
<dbReference type="EMBL" id="CP036290">
    <property type="protein sequence ID" value="QDU83187.1"/>
    <property type="molecule type" value="Genomic_DNA"/>
</dbReference>
<keyword evidence="3" id="KW-0443">Lipid metabolism</keyword>
<sequence length="387" mass="40981" precursor="true">MLQTTRSRARRATALALFAALVTAAAAGPLRAGSSVQDEPAPAARTTTPASTYDPLATARIDEVRVVDLDVVDTERERTIPIRLYLPPEPVQSGAANGTATPGAAALVAPVPAPVVVFSHGLGGSREASPYLGRHWAARGYLCVFLQHPGSDESVWKDVPRLRRMKAMRDAASAENYFLRVADVPAVLDQLELWNALDGHLLHGRVDLEHVGMTGHSFGAVTTQAVSGQAAPGRSGGSGAQPFTDARIDAALAMSPSKPSTGTPAQAFGAVSIPWMLMTGTHDAGVIGDQTPQTRREVYPYLPATIDRYELVLDGAEHSAFGERGLPGETEARNPNHHRAILALSTAFWDAYLLGDAAAHAWLMGDGARGVLEDGDVWQRARAAQKG</sequence>
<dbReference type="PANTHER" id="PTHR10272">
    <property type="entry name" value="PLATELET-ACTIVATING FACTOR ACETYLHYDROLASE"/>
    <property type="match status" value="1"/>
</dbReference>
<feature type="signal peptide" evidence="5">
    <location>
        <begin position="1"/>
        <end position="27"/>
    </location>
</feature>
<protein>
    <submittedName>
        <fullName evidence="6">Alpha/beta hydrolase family protein</fullName>
    </submittedName>
</protein>
<dbReference type="GO" id="GO:0016042">
    <property type="term" value="P:lipid catabolic process"/>
    <property type="evidence" value="ECO:0007669"/>
    <property type="project" value="UniProtKB-KW"/>
</dbReference>
<proteinExistence type="predicted"/>
<evidence type="ECO:0000313" key="7">
    <source>
        <dbReference type="Proteomes" id="UP000319342"/>
    </source>
</evidence>
<dbReference type="Proteomes" id="UP000319342">
    <property type="component" value="Chromosome"/>
</dbReference>
<dbReference type="Gene3D" id="3.40.50.1820">
    <property type="entry name" value="alpha/beta hydrolase"/>
    <property type="match status" value="1"/>
</dbReference>
<keyword evidence="5" id="KW-0732">Signal</keyword>
<keyword evidence="1 6" id="KW-0378">Hydrolase</keyword>
<dbReference type="InterPro" id="IPR029058">
    <property type="entry name" value="AB_hydrolase_fold"/>
</dbReference>
<dbReference type="OrthoDB" id="192696at2"/>
<gene>
    <name evidence="6" type="ORF">Pla163_02840</name>
</gene>
<dbReference type="AlphaFoldDB" id="A0A518CVC7"/>
<evidence type="ECO:0000313" key="6">
    <source>
        <dbReference type="EMBL" id="QDU83187.1"/>
    </source>
</evidence>
<evidence type="ECO:0000256" key="5">
    <source>
        <dbReference type="SAM" id="SignalP"/>
    </source>
</evidence>
<accession>A0A518CVC7</accession>
<dbReference type="SUPFAM" id="SSF53474">
    <property type="entry name" value="alpha/beta-Hydrolases"/>
    <property type="match status" value="1"/>
</dbReference>
<evidence type="ECO:0000256" key="4">
    <source>
        <dbReference type="SAM" id="MobiDB-lite"/>
    </source>
</evidence>
<evidence type="ECO:0000256" key="1">
    <source>
        <dbReference type="ARBA" id="ARBA00022801"/>
    </source>
</evidence>
<reference evidence="6 7" key="1">
    <citation type="submission" date="2019-02" db="EMBL/GenBank/DDBJ databases">
        <title>Deep-cultivation of Planctomycetes and their phenomic and genomic characterization uncovers novel biology.</title>
        <authorList>
            <person name="Wiegand S."/>
            <person name="Jogler M."/>
            <person name="Boedeker C."/>
            <person name="Pinto D."/>
            <person name="Vollmers J."/>
            <person name="Rivas-Marin E."/>
            <person name="Kohn T."/>
            <person name="Peeters S.H."/>
            <person name="Heuer A."/>
            <person name="Rast P."/>
            <person name="Oberbeckmann S."/>
            <person name="Bunk B."/>
            <person name="Jeske O."/>
            <person name="Meyerdierks A."/>
            <person name="Storesund J.E."/>
            <person name="Kallscheuer N."/>
            <person name="Luecker S."/>
            <person name="Lage O.M."/>
            <person name="Pohl T."/>
            <person name="Merkel B.J."/>
            <person name="Hornburger P."/>
            <person name="Mueller R.-W."/>
            <person name="Bruemmer F."/>
            <person name="Labrenz M."/>
            <person name="Spormann A.M."/>
            <person name="Op den Camp H."/>
            <person name="Overmann J."/>
            <person name="Amann R."/>
            <person name="Jetten M.S.M."/>
            <person name="Mascher T."/>
            <person name="Medema M.H."/>
            <person name="Devos D.P."/>
            <person name="Kaster A.-K."/>
            <person name="Ovreas L."/>
            <person name="Rohde M."/>
            <person name="Galperin M.Y."/>
            <person name="Jogler C."/>
        </authorList>
    </citation>
    <scope>NUCLEOTIDE SEQUENCE [LARGE SCALE GENOMIC DNA]</scope>
    <source>
        <strain evidence="6 7">Pla163</strain>
    </source>
</reference>
<dbReference type="PANTHER" id="PTHR10272:SF0">
    <property type="entry name" value="PLATELET-ACTIVATING FACTOR ACETYLHYDROLASE"/>
    <property type="match status" value="1"/>
</dbReference>
<evidence type="ECO:0000256" key="3">
    <source>
        <dbReference type="ARBA" id="ARBA00023098"/>
    </source>
</evidence>
<name>A0A518CVC7_9BACT</name>
<dbReference type="RefSeq" id="WP_145182439.1">
    <property type="nucleotide sequence ID" value="NZ_CP036290.1"/>
</dbReference>
<dbReference type="GO" id="GO:0003847">
    <property type="term" value="F:1-alkyl-2-acetylglycerophosphocholine esterase activity"/>
    <property type="evidence" value="ECO:0007669"/>
    <property type="project" value="TreeGrafter"/>
</dbReference>
<feature type="region of interest" description="Disordered" evidence="4">
    <location>
        <begin position="31"/>
        <end position="51"/>
    </location>
</feature>